<dbReference type="GO" id="GO:0016887">
    <property type="term" value="F:ATP hydrolysis activity"/>
    <property type="evidence" value="ECO:0007669"/>
    <property type="project" value="InterPro"/>
</dbReference>
<dbReference type="GO" id="GO:0016020">
    <property type="term" value="C:membrane"/>
    <property type="evidence" value="ECO:0007669"/>
    <property type="project" value="TreeGrafter"/>
</dbReference>
<dbReference type="Proteomes" id="UP000009168">
    <property type="component" value="Unassembled WGS sequence"/>
</dbReference>
<dbReference type="PANTHER" id="PTHR24221">
    <property type="entry name" value="ATP-BINDING CASSETTE SUB-FAMILY B"/>
    <property type="match status" value="1"/>
</dbReference>
<dbReference type="InterPro" id="IPR003439">
    <property type="entry name" value="ABC_transporter-like_ATP-bd"/>
</dbReference>
<dbReference type="EMBL" id="GG662724">
    <property type="protein sequence ID" value="EAR93478.2"/>
    <property type="molecule type" value="Genomic_DNA"/>
</dbReference>
<dbReference type="InterPro" id="IPR027417">
    <property type="entry name" value="P-loop_NTPase"/>
</dbReference>
<dbReference type="STRING" id="312017.Q23AL4"/>
<protein>
    <submittedName>
        <fullName evidence="2">ATP-binding ABC transporter</fullName>
    </submittedName>
</protein>
<dbReference type="PANTHER" id="PTHR24221:SF503">
    <property type="entry name" value="MITOCHONDRIAL POTASSIUM CHANNEL ATP-BINDING SUBUNIT"/>
    <property type="match status" value="1"/>
</dbReference>
<reference evidence="3" key="1">
    <citation type="journal article" date="2006" name="PLoS Biol.">
        <title>Macronuclear genome sequence of the ciliate Tetrahymena thermophila, a model eukaryote.</title>
        <authorList>
            <person name="Eisen J.A."/>
            <person name="Coyne R.S."/>
            <person name="Wu M."/>
            <person name="Wu D."/>
            <person name="Thiagarajan M."/>
            <person name="Wortman J.R."/>
            <person name="Badger J.H."/>
            <person name="Ren Q."/>
            <person name="Amedeo P."/>
            <person name="Jones K.M."/>
            <person name="Tallon L.J."/>
            <person name="Delcher A.L."/>
            <person name="Salzberg S.L."/>
            <person name="Silva J.C."/>
            <person name="Haas B.J."/>
            <person name="Majoros W.H."/>
            <person name="Farzad M."/>
            <person name="Carlton J.M."/>
            <person name="Smith R.K. Jr."/>
            <person name="Garg J."/>
            <person name="Pearlman R.E."/>
            <person name="Karrer K.M."/>
            <person name="Sun L."/>
            <person name="Manning G."/>
            <person name="Elde N.C."/>
            <person name="Turkewitz A.P."/>
            <person name="Asai D.J."/>
            <person name="Wilkes D.E."/>
            <person name="Wang Y."/>
            <person name="Cai H."/>
            <person name="Collins K."/>
            <person name="Stewart B.A."/>
            <person name="Lee S.R."/>
            <person name="Wilamowska K."/>
            <person name="Weinberg Z."/>
            <person name="Ruzzo W.L."/>
            <person name="Wloga D."/>
            <person name="Gaertig J."/>
            <person name="Frankel J."/>
            <person name="Tsao C.-C."/>
            <person name="Gorovsky M.A."/>
            <person name="Keeling P.J."/>
            <person name="Waller R.F."/>
            <person name="Patron N.J."/>
            <person name="Cherry J.M."/>
            <person name="Stover N.A."/>
            <person name="Krieger C.J."/>
            <person name="del Toro C."/>
            <person name="Ryder H.F."/>
            <person name="Williamson S.C."/>
            <person name="Barbeau R.A."/>
            <person name="Hamilton E.P."/>
            <person name="Orias E."/>
        </authorList>
    </citation>
    <scope>NUCLEOTIDE SEQUENCE [LARGE SCALE GENOMIC DNA]</scope>
    <source>
        <strain evidence="3">SB210</strain>
    </source>
</reference>
<dbReference type="GO" id="GO:0005524">
    <property type="term" value="F:ATP binding"/>
    <property type="evidence" value="ECO:0007669"/>
    <property type="project" value="UniProtKB-KW"/>
</dbReference>
<dbReference type="HOGENOM" id="CLU_728617_0_0_1"/>
<gene>
    <name evidence="2" type="ORF">TTHERM_00424460</name>
</gene>
<dbReference type="KEGG" id="tet:TTHERM_00424460"/>
<dbReference type="Gene3D" id="3.40.50.300">
    <property type="entry name" value="P-loop containing nucleotide triphosphate hydrolases"/>
    <property type="match status" value="1"/>
</dbReference>
<dbReference type="InterPro" id="IPR039421">
    <property type="entry name" value="Type_1_exporter"/>
</dbReference>
<dbReference type="eggNOG" id="KOG0055">
    <property type="taxonomic scope" value="Eukaryota"/>
</dbReference>
<evidence type="ECO:0000313" key="2">
    <source>
        <dbReference type="EMBL" id="EAR93478.2"/>
    </source>
</evidence>
<dbReference type="GO" id="GO:0042626">
    <property type="term" value="F:ATPase-coupled transmembrane transporter activity"/>
    <property type="evidence" value="ECO:0007669"/>
    <property type="project" value="TreeGrafter"/>
</dbReference>
<dbReference type="SUPFAM" id="SSF52540">
    <property type="entry name" value="P-loop containing nucleoside triphosphate hydrolases"/>
    <property type="match status" value="1"/>
</dbReference>
<dbReference type="AlphaFoldDB" id="Q23AL4"/>
<evidence type="ECO:0000259" key="1">
    <source>
        <dbReference type="Pfam" id="PF00005"/>
    </source>
</evidence>
<dbReference type="OrthoDB" id="6500128at2759"/>
<dbReference type="RefSeq" id="XP_001013723.2">
    <property type="nucleotide sequence ID" value="XM_001013723.2"/>
</dbReference>
<evidence type="ECO:0000313" key="3">
    <source>
        <dbReference type="Proteomes" id="UP000009168"/>
    </source>
</evidence>
<sequence length="150" mass="17329">MFVFENISFKIKAGQKVVFVGPSGSDKSSIIQLQLRFYTNYEGDIFVDGKNLTEYYYLNNYLQNFGVVSQEPILFNSKIEENIQFIESYQNGEKLKEKEDKQSNQIINKIGEGFKRKVGPKGSQLSGGQKQKLQQQQQLKILIQCFRPLE</sequence>
<dbReference type="GeneID" id="7825577"/>
<feature type="domain" description="ABC transporter" evidence="1">
    <location>
        <begin position="5"/>
        <end position="134"/>
    </location>
</feature>
<organism evidence="2 3">
    <name type="scientific">Tetrahymena thermophila (strain SB210)</name>
    <dbReference type="NCBI Taxonomy" id="312017"/>
    <lineage>
        <taxon>Eukaryota</taxon>
        <taxon>Sar</taxon>
        <taxon>Alveolata</taxon>
        <taxon>Ciliophora</taxon>
        <taxon>Intramacronucleata</taxon>
        <taxon>Oligohymenophorea</taxon>
        <taxon>Hymenostomatida</taxon>
        <taxon>Tetrahymenina</taxon>
        <taxon>Tetrahymenidae</taxon>
        <taxon>Tetrahymena</taxon>
    </lineage>
</organism>
<dbReference type="InParanoid" id="Q23AL4"/>
<accession>Q23AL4</accession>
<proteinExistence type="predicted"/>
<keyword evidence="2" id="KW-0547">Nucleotide-binding</keyword>
<keyword evidence="3" id="KW-1185">Reference proteome</keyword>
<dbReference type="Pfam" id="PF00005">
    <property type="entry name" value="ABC_tran"/>
    <property type="match status" value="1"/>
</dbReference>
<name>Q23AL4_TETTS</name>
<keyword evidence="2" id="KW-0067">ATP-binding</keyword>